<name>A0AAW2KSH4_SESRA</name>
<feature type="transmembrane region" description="Helical" evidence="1">
    <location>
        <begin position="376"/>
        <end position="396"/>
    </location>
</feature>
<dbReference type="PANTHER" id="PTHR47380">
    <property type="entry name" value="OS02G0533000 PROTEIN"/>
    <property type="match status" value="1"/>
</dbReference>
<protein>
    <recommendedName>
        <fullName evidence="3">Iron-sulfur cluster biosynthesis family protein</fullName>
    </recommendedName>
</protein>
<organism evidence="2">
    <name type="scientific">Sesamum radiatum</name>
    <name type="common">Black benniseed</name>
    <dbReference type="NCBI Taxonomy" id="300843"/>
    <lineage>
        <taxon>Eukaryota</taxon>
        <taxon>Viridiplantae</taxon>
        <taxon>Streptophyta</taxon>
        <taxon>Embryophyta</taxon>
        <taxon>Tracheophyta</taxon>
        <taxon>Spermatophyta</taxon>
        <taxon>Magnoliopsida</taxon>
        <taxon>eudicotyledons</taxon>
        <taxon>Gunneridae</taxon>
        <taxon>Pentapetalae</taxon>
        <taxon>asterids</taxon>
        <taxon>lamiids</taxon>
        <taxon>Lamiales</taxon>
        <taxon>Pedaliaceae</taxon>
        <taxon>Sesamum</taxon>
    </lineage>
</organism>
<evidence type="ECO:0008006" key="3">
    <source>
        <dbReference type="Google" id="ProtNLM"/>
    </source>
</evidence>
<dbReference type="EMBL" id="JACGWJ010000027">
    <property type="protein sequence ID" value="KAL0309528.1"/>
    <property type="molecule type" value="Genomic_DNA"/>
</dbReference>
<keyword evidence="1" id="KW-0812">Transmembrane</keyword>
<evidence type="ECO:0000313" key="2">
    <source>
        <dbReference type="EMBL" id="KAL0309528.1"/>
    </source>
</evidence>
<feature type="transmembrane region" description="Helical" evidence="1">
    <location>
        <begin position="416"/>
        <end position="435"/>
    </location>
</feature>
<dbReference type="AlphaFoldDB" id="A0AAW2KSH4"/>
<dbReference type="GO" id="GO:0009941">
    <property type="term" value="C:chloroplast envelope"/>
    <property type="evidence" value="ECO:0007669"/>
    <property type="project" value="TreeGrafter"/>
</dbReference>
<feature type="transmembrane region" description="Helical" evidence="1">
    <location>
        <begin position="177"/>
        <end position="203"/>
    </location>
</feature>
<evidence type="ECO:0000256" key="1">
    <source>
        <dbReference type="SAM" id="Phobius"/>
    </source>
</evidence>
<reference evidence="2" key="1">
    <citation type="submission" date="2020-06" db="EMBL/GenBank/DDBJ databases">
        <authorList>
            <person name="Li T."/>
            <person name="Hu X."/>
            <person name="Zhang T."/>
            <person name="Song X."/>
            <person name="Zhang H."/>
            <person name="Dai N."/>
            <person name="Sheng W."/>
            <person name="Hou X."/>
            <person name="Wei L."/>
        </authorList>
    </citation>
    <scope>NUCLEOTIDE SEQUENCE</scope>
    <source>
        <strain evidence="2">G02</strain>
        <tissue evidence="2">Leaf</tissue>
    </source>
</reference>
<proteinExistence type="predicted"/>
<comment type="caution">
    <text evidence="2">The sequence shown here is derived from an EMBL/GenBank/DDBJ whole genome shotgun (WGS) entry which is preliminary data.</text>
</comment>
<reference evidence="2" key="2">
    <citation type="journal article" date="2024" name="Plant">
        <title>Genomic evolution and insights into agronomic trait innovations of Sesamum species.</title>
        <authorList>
            <person name="Miao H."/>
            <person name="Wang L."/>
            <person name="Qu L."/>
            <person name="Liu H."/>
            <person name="Sun Y."/>
            <person name="Le M."/>
            <person name="Wang Q."/>
            <person name="Wei S."/>
            <person name="Zheng Y."/>
            <person name="Lin W."/>
            <person name="Duan Y."/>
            <person name="Cao H."/>
            <person name="Xiong S."/>
            <person name="Wang X."/>
            <person name="Wei L."/>
            <person name="Li C."/>
            <person name="Ma Q."/>
            <person name="Ju M."/>
            <person name="Zhao R."/>
            <person name="Li G."/>
            <person name="Mu C."/>
            <person name="Tian Q."/>
            <person name="Mei H."/>
            <person name="Zhang T."/>
            <person name="Gao T."/>
            <person name="Zhang H."/>
        </authorList>
    </citation>
    <scope>NUCLEOTIDE SEQUENCE</scope>
    <source>
        <strain evidence="2">G02</strain>
    </source>
</reference>
<accession>A0AAW2KSH4</accession>
<dbReference type="PANTHER" id="PTHR47380:SF4">
    <property type="entry name" value="OS02G0533000 PROTEIN"/>
    <property type="match status" value="1"/>
</dbReference>
<gene>
    <name evidence="2" type="ORF">Sradi_5895100</name>
</gene>
<keyword evidence="1" id="KW-0472">Membrane</keyword>
<keyword evidence="1" id="KW-1133">Transmembrane helix</keyword>
<dbReference type="InterPro" id="IPR044200">
    <property type="entry name" value="At5g03900-like"/>
</dbReference>
<sequence length="513" mass="57603">MASMSACFLAVSPKSICLSLPQKPLFSPSQLHYFTPLPSVILAQPPRFWCGRTSISVIRASSSSVDDGSMSMAISPGGSVESDKLPSGVRKRAMDAIDSSGRRVTIGDVASKAGLKLNEAQKALQALAADTNGFLEVSDEGDVLYVFPKDYRSKLAAKSFRMRAEPLLEKGKMAAEYLVRVSFGTALIASIVLVYTTIIAIASSSRESDNRGRRGRSYDSGFTFYLSPTDLFWYWDPYYYRRRRVREGDGGMNFIESVFSFVFGDGDPNQGIEEERWKLIGEYITSNGGVVTAEELAPFLDLETTEDMDDDSYILPVLLRFDGQAEVDDEGNILYRFPSLQRTAAPQRSGRKEYIGKRWTDWVGDVDNKTSASERAMVVGLGGLNLFGVIFLGTMLKDTTVSSSGFITFVSDIFPLLQIYAGSFFAIPLIRWFFVQNKNAKIVERNRAREQRARALESPDLSLRRKLLSARDMAQKTFIGNDRIVYSTERDLFEQDYETREWDRRFKEIEKSE</sequence>